<feature type="transmembrane region" description="Helical" evidence="6">
    <location>
        <begin position="43"/>
        <end position="64"/>
    </location>
</feature>
<evidence type="ECO:0000256" key="6">
    <source>
        <dbReference type="SAM" id="Phobius"/>
    </source>
</evidence>
<keyword evidence="3 6" id="KW-0812">Transmembrane</keyword>
<feature type="transmembrane region" description="Helical" evidence="6">
    <location>
        <begin position="443"/>
        <end position="465"/>
    </location>
</feature>
<feature type="transmembrane region" description="Helical" evidence="6">
    <location>
        <begin position="420"/>
        <end position="437"/>
    </location>
</feature>
<dbReference type="Pfam" id="PF01943">
    <property type="entry name" value="Polysacc_synt"/>
    <property type="match status" value="1"/>
</dbReference>
<evidence type="ECO:0000256" key="3">
    <source>
        <dbReference type="ARBA" id="ARBA00022692"/>
    </source>
</evidence>
<evidence type="ECO:0000256" key="2">
    <source>
        <dbReference type="ARBA" id="ARBA00022475"/>
    </source>
</evidence>
<feature type="transmembrane region" description="Helical" evidence="6">
    <location>
        <begin position="247"/>
        <end position="266"/>
    </location>
</feature>
<feature type="transmembrane region" description="Helical" evidence="6">
    <location>
        <begin position="291"/>
        <end position="314"/>
    </location>
</feature>
<dbReference type="BioCyc" id="CPER289380:GI76-481-MONOMER"/>
<dbReference type="KEGG" id="cpr:CPR_0464"/>
<dbReference type="GO" id="GO:0005886">
    <property type="term" value="C:plasma membrane"/>
    <property type="evidence" value="ECO:0007669"/>
    <property type="project" value="UniProtKB-SubCell"/>
</dbReference>
<keyword evidence="5 6" id="KW-0472">Membrane</keyword>
<dbReference type="AlphaFoldDB" id="Q0SVQ7"/>
<evidence type="ECO:0000313" key="8">
    <source>
        <dbReference type="Proteomes" id="UP000001824"/>
    </source>
</evidence>
<protein>
    <submittedName>
        <fullName evidence="7">Putative polysaccharide transporter protein</fullName>
    </submittedName>
</protein>
<feature type="transmembrane region" description="Helical" evidence="6">
    <location>
        <begin position="113"/>
        <end position="131"/>
    </location>
</feature>
<dbReference type="EMBL" id="CP000312">
    <property type="protein sequence ID" value="ABG87641.1"/>
    <property type="molecule type" value="Genomic_DNA"/>
</dbReference>
<evidence type="ECO:0000256" key="4">
    <source>
        <dbReference type="ARBA" id="ARBA00022989"/>
    </source>
</evidence>
<gene>
    <name evidence="7" type="ordered locus">CPR_0464</name>
</gene>
<feature type="transmembrane region" description="Helical" evidence="6">
    <location>
        <begin position="359"/>
        <end position="379"/>
    </location>
</feature>
<evidence type="ECO:0000313" key="7">
    <source>
        <dbReference type="EMBL" id="ABG87641.1"/>
    </source>
</evidence>
<proteinExistence type="predicted"/>
<name>Q0SVQ7_CLOPS</name>
<organism evidence="7 8">
    <name type="scientific">Clostridium perfringens (strain SM101 / Type A)</name>
    <dbReference type="NCBI Taxonomy" id="289380"/>
    <lineage>
        <taxon>Bacteria</taxon>
        <taxon>Bacillati</taxon>
        <taxon>Bacillota</taxon>
        <taxon>Clostridia</taxon>
        <taxon>Eubacteriales</taxon>
        <taxon>Clostridiaceae</taxon>
        <taxon>Clostridium</taxon>
    </lineage>
</organism>
<feature type="transmembrane region" description="Helical" evidence="6">
    <location>
        <begin position="211"/>
        <end position="227"/>
    </location>
</feature>
<dbReference type="PANTHER" id="PTHR30250:SF11">
    <property type="entry name" value="O-ANTIGEN TRANSPORTER-RELATED"/>
    <property type="match status" value="1"/>
</dbReference>
<dbReference type="InterPro" id="IPR050833">
    <property type="entry name" value="Poly_Biosynth_Transport"/>
</dbReference>
<sequence>MSKSISKNIIFKFLLNIFNVVVPIIIGPYVLRILGPDLMGTINFSQTIYGYFFIFAGFGVYQYGLREISRVRDDKKKLSQVYTSLFTLTFITNILTTIGYVLFVQFNYSGTEIYVACMILTFNLLANIFYTEWVNEGLENYDFITIKTIIIRIVYVVFLFILVRSANDLKEYMILLVLSTFLNNIVSFIYIRKRIPFDFSDLKLLRHIKPMFLVVILSNANVLYTQLDRYFIGEYINMDSVAYYTTAQNISNIINTLLLTVIYATIPRMSNYIANENHDEYKGLLDKISRMYFIVLFPAAIGMLVLAKEVILIYGGSKYLDAIPMLKVFAIYIITLGFETILSNQVMYIRGKEKEQVKITFIGGAVNLVLNVTLLWTGYFNGTNAVITTMLANIVVIILEYLYIKFVMDLDFNIFSLDKMKYLAISLLFIPITYFIGKFISGVILFTLAVMLINSLVYFLILLIIKDDCLLEIINKFFKYIINKIK</sequence>
<dbReference type="PANTHER" id="PTHR30250">
    <property type="entry name" value="PST FAMILY PREDICTED COLANIC ACID TRANSPORTER"/>
    <property type="match status" value="1"/>
</dbReference>
<accession>Q0SVQ7</accession>
<dbReference type="Proteomes" id="UP000001824">
    <property type="component" value="Chromosome"/>
</dbReference>
<dbReference type="RefSeq" id="WP_011591567.1">
    <property type="nucleotide sequence ID" value="NC_008262.1"/>
</dbReference>
<feature type="transmembrane region" description="Helical" evidence="6">
    <location>
        <begin position="326"/>
        <end position="347"/>
    </location>
</feature>
<dbReference type="CDD" id="cd13128">
    <property type="entry name" value="MATE_Wzx_like"/>
    <property type="match status" value="1"/>
</dbReference>
<feature type="transmembrane region" description="Helical" evidence="6">
    <location>
        <begin position="85"/>
        <end position="107"/>
    </location>
</feature>
<feature type="transmembrane region" description="Helical" evidence="6">
    <location>
        <begin position="172"/>
        <end position="191"/>
    </location>
</feature>
<keyword evidence="4 6" id="KW-1133">Transmembrane helix</keyword>
<keyword evidence="2" id="KW-1003">Cell membrane</keyword>
<feature type="transmembrane region" description="Helical" evidence="6">
    <location>
        <begin position="385"/>
        <end position="408"/>
    </location>
</feature>
<comment type="subcellular location">
    <subcellularLocation>
        <location evidence="1">Cell membrane</location>
        <topology evidence="1">Multi-pass membrane protein</topology>
    </subcellularLocation>
</comment>
<reference evidence="7 8" key="1">
    <citation type="journal article" date="2006" name="Genome Res.">
        <title>Skewed genomic variability in strains of the toxigenic bacterial pathogen, Clostridium perfringens.</title>
        <authorList>
            <person name="Myers G.S."/>
            <person name="Rasko D.A."/>
            <person name="Cheung J.K."/>
            <person name="Ravel J."/>
            <person name="Seshadri R."/>
            <person name="Deboy R.T."/>
            <person name="Ren Q."/>
            <person name="Varga J."/>
            <person name="Awad M.M."/>
            <person name="Brinkac L.M."/>
            <person name="Daugherty S.C."/>
            <person name="Haft D.H."/>
            <person name="Dodson R.J."/>
            <person name="Madupu R."/>
            <person name="Nelson W.C."/>
            <person name="Rosovitz M.J."/>
            <person name="Sullivan S.A."/>
            <person name="Khouri H."/>
            <person name="Dimitrov G.I."/>
            <person name="Watkins K.L."/>
            <person name="Mulligan S."/>
            <person name="Benton J."/>
            <person name="Radune D."/>
            <person name="Fisher D.J."/>
            <person name="Atkins H.S."/>
            <person name="Hiscox T."/>
            <person name="Jost B.H."/>
            <person name="Billington S.J."/>
            <person name="Songer J.G."/>
            <person name="McClane B.A."/>
            <person name="Titball R.W."/>
            <person name="Rood J.I."/>
            <person name="Melville S.B."/>
            <person name="Paulsen I.T."/>
        </authorList>
    </citation>
    <scope>NUCLEOTIDE SEQUENCE [LARGE SCALE GENOMIC DNA]</scope>
    <source>
        <strain evidence="8">SM101 / Type A</strain>
    </source>
</reference>
<evidence type="ECO:0000256" key="1">
    <source>
        <dbReference type="ARBA" id="ARBA00004651"/>
    </source>
</evidence>
<dbReference type="InterPro" id="IPR002797">
    <property type="entry name" value="Polysacc_synth"/>
</dbReference>
<feature type="transmembrane region" description="Helical" evidence="6">
    <location>
        <begin position="9"/>
        <end position="31"/>
    </location>
</feature>
<feature type="transmembrane region" description="Helical" evidence="6">
    <location>
        <begin position="143"/>
        <end position="166"/>
    </location>
</feature>
<evidence type="ECO:0000256" key="5">
    <source>
        <dbReference type="ARBA" id="ARBA00023136"/>
    </source>
</evidence>